<gene>
    <name evidence="2" type="ORF">D0544_06140</name>
</gene>
<protein>
    <submittedName>
        <fullName evidence="2">Uncharacterized protein</fullName>
    </submittedName>
</protein>
<dbReference type="RefSeq" id="WP_125015108.1">
    <property type="nucleotide sequence ID" value="NZ_QWEZ01000001.1"/>
</dbReference>
<proteinExistence type="predicted"/>
<dbReference type="AlphaFoldDB" id="A0A3P3VPY4"/>
<dbReference type="EMBL" id="QWEZ01000001">
    <property type="protein sequence ID" value="RRJ84680.1"/>
    <property type="molecule type" value="Genomic_DNA"/>
</dbReference>
<evidence type="ECO:0000313" key="3">
    <source>
        <dbReference type="Proteomes" id="UP000280792"/>
    </source>
</evidence>
<dbReference type="Proteomes" id="UP000280792">
    <property type="component" value="Unassembled WGS sequence"/>
</dbReference>
<organism evidence="2 3">
    <name type="scientific">Aestuariirhabdus litorea</name>
    <dbReference type="NCBI Taxonomy" id="2528527"/>
    <lineage>
        <taxon>Bacteria</taxon>
        <taxon>Pseudomonadati</taxon>
        <taxon>Pseudomonadota</taxon>
        <taxon>Gammaproteobacteria</taxon>
        <taxon>Oceanospirillales</taxon>
        <taxon>Aestuariirhabdaceae</taxon>
        <taxon>Aestuariirhabdus</taxon>
    </lineage>
</organism>
<feature type="compositionally biased region" description="Basic residues" evidence="1">
    <location>
        <begin position="1"/>
        <end position="11"/>
    </location>
</feature>
<accession>A0A3P3VPY4</accession>
<evidence type="ECO:0000313" key="2">
    <source>
        <dbReference type="EMBL" id="RRJ84680.1"/>
    </source>
</evidence>
<sequence>MNRRNFSRRPQKQQARGELTSIETDGPHREWLGMPDYFIHTLTVDGEEYSYLSADEVLDVKIGDTVVFRYQIVGTSKRIDKRSLGLWIDPATYNS</sequence>
<reference evidence="2 3" key="1">
    <citation type="submission" date="2018-08" db="EMBL/GenBank/DDBJ databases">
        <authorList>
            <person name="Khan S.A."/>
        </authorList>
    </citation>
    <scope>NUCLEOTIDE SEQUENCE [LARGE SCALE GENOMIC DNA]</scope>
    <source>
        <strain evidence="2 3">GTF-13</strain>
    </source>
</reference>
<comment type="caution">
    <text evidence="2">The sequence shown here is derived from an EMBL/GenBank/DDBJ whole genome shotgun (WGS) entry which is preliminary data.</text>
</comment>
<feature type="region of interest" description="Disordered" evidence="1">
    <location>
        <begin position="1"/>
        <end position="27"/>
    </location>
</feature>
<name>A0A3P3VPY4_9GAMM</name>
<evidence type="ECO:0000256" key="1">
    <source>
        <dbReference type="SAM" id="MobiDB-lite"/>
    </source>
</evidence>
<reference evidence="2 3" key="2">
    <citation type="submission" date="2018-12" db="EMBL/GenBank/DDBJ databases">
        <title>Simiduia agarivorans gen. nov., sp. nov., a marine, agarolytic bacterium isolated from shallow coastal water from Keelung, Taiwan.</title>
        <authorList>
            <person name="Shieh W.Y."/>
        </authorList>
    </citation>
    <scope>NUCLEOTIDE SEQUENCE [LARGE SCALE GENOMIC DNA]</scope>
    <source>
        <strain evidence="2 3">GTF-13</strain>
    </source>
</reference>
<keyword evidence="3" id="KW-1185">Reference proteome</keyword>